<organism evidence="1 2">
    <name type="scientific">Nitrosomonas aestuarii</name>
    <dbReference type="NCBI Taxonomy" id="52441"/>
    <lineage>
        <taxon>Bacteria</taxon>
        <taxon>Pseudomonadati</taxon>
        <taxon>Pseudomonadota</taxon>
        <taxon>Betaproteobacteria</taxon>
        <taxon>Nitrosomonadales</taxon>
        <taxon>Nitrosomonadaceae</taxon>
        <taxon>Nitrosomonas</taxon>
    </lineage>
</organism>
<keyword evidence="2" id="KW-1185">Reference proteome</keyword>
<dbReference type="Proteomes" id="UP000199533">
    <property type="component" value="Unassembled WGS sequence"/>
</dbReference>
<name>A0A1I4C5U9_9PROT</name>
<protein>
    <submittedName>
        <fullName evidence="1">Uncharacterized protein</fullName>
    </submittedName>
</protein>
<sequence length="53" mass="6213">MTEYDRRIKRIKILLGMLIKEAISLNHQLDIICCLLQDSERKNVIDAQKTVTK</sequence>
<gene>
    <name evidence="1" type="ORF">SAMN05216302_101476</name>
</gene>
<dbReference type="EMBL" id="FOSP01000014">
    <property type="protein sequence ID" value="SFK75536.1"/>
    <property type="molecule type" value="Genomic_DNA"/>
</dbReference>
<evidence type="ECO:0000313" key="2">
    <source>
        <dbReference type="Proteomes" id="UP000199533"/>
    </source>
</evidence>
<reference evidence="2" key="1">
    <citation type="submission" date="2016-10" db="EMBL/GenBank/DDBJ databases">
        <authorList>
            <person name="Varghese N."/>
            <person name="Submissions S."/>
        </authorList>
    </citation>
    <scope>NUCLEOTIDE SEQUENCE [LARGE SCALE GENOMIC DNA]</scope>
    <source>
        <strain evidence="2">Nm69</strain>
    </source>
</reference>
<proteinExistence type="predicted"/>
<dbReference type="AlphaFoldDB" id="A0A1I4C5U9"/>
<dbReference type="STRING" id="52441.SAMN05216302_101476"/>
<accession>A0A1I4C5U9</accession>
<evidence type="ECO:0000313" key="1">
    <source>
        <dbReference type="EMBL" id="SFK75536.1"/>
    </source>
</evidence>